<dbReference type="AlphaFoldDB" id="A0A8T2Q6E3"/>
<dbReference type="OrthoDB" id="1932244at2759"/>
<sequence length="227" mass="25301">MHACFLSIFRSWSRRSPTVEILLPSRECLRLSAPVTVKEVLIEYPRHVIFMSSSLRSAADRSIPLHQSYSLLPGHLYVLVPDESAAFMEHSASLPTSVHKPPSSRSRKVSFAIPSDSSSGSIRKEGQPLDDTSKMTAKSNDPFKSVQYLWETTDGCISSPSEGVVRLKIVMPRKQAETLLRHGSISRQMLNDLLCPPLRNADMRSNKLTSPAFGNISSQKMFQSVQE</sequence>
<evidence type="ECO:0000313" key="2">
    <source>
        <dbReference type="EMBL" id="KAH7279200.1"/>
    </source>
</evidence>
<evidence type="ECO:0000256" key="1">
    <source>
        <dbReference type="SAM" id="MobiDB-lite"/>
    </source>
</evidence>
<feature type="region of interest" description="Disordered" evidence="1">
    <location>
        <begin position="94"/>
        <end position="138"/>
    </location>
</feature>
<dbReference type="PANTHER" id="PTHR33148">
    <property type="entry name" value="PLASTID MOVEMENT IMPAIRED PROTEIN-RELATED"/>
    <property type="match status" value="1"/>
</dbReference>
<feature type="compositionally biased region" description="Basic and acidic residues" evidence="1">
    <location>
        <begin position="122"/>
        <end position="133"/>
    </location>
</feature>
<reference evidence="2" key="1">
    <citation type="submission" date="2021-08" db="EMBL/GenBank/DDBJ databases">
        <title>WGS assembly of Ceratopteris richardii.</title>
        <authorList>
            <person name="Marchant D.B."/>
            <person name="Chen G."/>
            <person name="Jenkins J."/>
            <person name="Shu S."/>
            <person name="Leebens-Mack J."/>
            <person name="Grimwood J."/>
            <person name="Schmutz J."/>
            <person name="Soltis P."/>
            <person name="Soltis D."/>
            <person name="Chen Z.-H."/>
        </authorList>
    </citation>
    <scope>NUCLEOTIDE SEQUENCE</scope>
    <source>
        <strain evidence="2">Whitten #5841</strain>
        <tissue evidence="2">Leaf</tissue>
    </source>
</reference>
<keyword evidence="3" id="KW-1185">Reference proteome</keyword>
<accession>A0A8T2Q6E3</accession>
<evidence type="ECO:0000313" key="3">
    <source>
        <dbReference type="Proteomes" id="UP000825935"/>
    </source>
</evidence>
<comment type="caution">
    <text evidence="2">The sequence shown here is derived from an EMBL/GenBank/DDBJ whole genome shotgun (WGS) entry which is preliminary data.</text>
</comment>
<dbReference type="Proteomes" id="UP000825935">
    <property type="component" value="Chromosome 37"/>
</dbReference>
<dbReference type="InterPro" id="IPR025322">
    <property type="entry name" value="PADRE_dom"/>
</dbReference>
<dbReference type="EMBL" id="CM035442">
    <property type="protein sequence ID" value="KAH7279200.1"/>
    <property type="molecule type" value="Genomic_DNA"/>
</dbReference>
<organism evidence="2 3">
    <name type="scientific">Ceratopteris richardii</name>
    <name type="common">Triangle waterfern</name>
    <dbReference type="NCBI Taxonomy" id="49495"/>
    <lineage>
        <taxon>Eukaryota</taxon>
        <taxon>Viridiplantae</taxon>
        <taxon>Streptophyta</taxon>
        <taxon>Embryophyta</taxon>
        <taxon>Tracheophyta</taxon>
        <taxon>Polypodiopsida</taxon>
        <taxon>Polypodiidae</taxon>
        <taxon>Polypodiales</taxon>
        <taxon>Pteridineae</taxon>
        <taxon>Pteridaceae</taxon>
        <taxon>Parkerioideae</taxon>
        <taxon>Ceratopteris</taxon>
    </lineage>
</organism>
<proteinExistence type="predicted"/>
<name>A0A8T2Q6E3_CERRI</name>
<dbReference type="Pfam" id="PF14009">
    <property type="entry name" value="PADRE"/>
    <property type="match status" value="1"/>
</dbReference>
<dbReference type="PANTHER" id="PTHR33148:SF33">
    <property type="entry name" value="DUF4228 DOMAIN PROTEIN"/>
    <property type="match status" value="1"/>
</dbReference>
<gene>
    <name evidence="2" type="ORF">KP509_37G010100</name>
</gene>
<protein>
    <submittedName>
        <fullName evidence="2">Uncharacterized protein</fullName>
    </submittedName>
</protein>